<keyword evidence="8 11" id="KW-0238">DNA-binding</keyword>
<dbReference type="PANTHER" id="PTHR43788">
    <property type="entry name" value="DNA2/NAM7 HELICASE FAMILY MEMBER"/>
    <property type="match status" value="1"/>
</dbReference>
<dbReference type="GO" id="GO:0008854">
    <property type="term" value="F:exodeoxyribonuclease V activity"/>
    <property type="evidence" value="ECO:0007669"/>
    <property type="project" value="InterPro"/>
</dbReference>
<evidence type="ECO:0000313" key="14">
    <source>
        <dbReference type="Proteomes" id="UP000297890"/>
    </source>
</evidence>
<evidence type="ECO:0000256" key="8">
    <source>
        <dbReference type="ARBA" id="ARBA00023125"/>
    </source>
</evidence>
<dbReference type="CDD" id="cd17933">
    <property type="entry name" value="DEXSc_RecD-like"/>
    <property type="match status" value="1"/>
</dbReference>
<keyword evidence="1 11" id="KW-0540">Nuclease</keyword>
<dbReference type="GO" id="GO:0009338">
    <property type="term" value="C:exodeoxyribonuclease V complex"/>
    <property type="evidence" value="ECO:0007669"/>
    <property type="project" value="InterPro"/>
</dbReference>
<dbReference type="NCBIfam" id="TIGR01447">
    <property type="entry name" value="recD"/>
    <property type="match status" value="1"/>
</dbReference>
<dbReference type="Proteomes" id="UP000297890">
    <property type="component" value="Unassembled WGS sequence"/>
</dbReference>
<dbReference type="InterPro" id="IPR050534">
    <property type="entry name" value="Coronavir_polyprotein_1ab"/>
</dbReference>
<sequence>MTPAQAAWLRALRNLGRFEEFDLQLAGMFARQDPQLPESAMWVIACLSQQIQRGAVCLTLAGLAAETPPAVNPSVPWPANAADWVTLLRRVPAVGVPGQIRPLVLDGSSGRFYSYRHWDLEQRLARELRQRAGWAPVAEARVVRRALNALFPADEPAASLQGLAAALAASGRITVLTGGPGTGKTTTLARMLAVLLHARPASRVALVAPTGKAAARMEEALGGALARLPAQWRVTVPAQATTLHRLLGLRPGAAHLPRFHPAHPLPVDILALDEASMVDLALMTRLVEALPDTARLILLGDPDQLASVEAGAVLGDLCESPLGFSPMQARRLVELTGWSMSPATARDDHPLRDHRVHLTHNHRFGDSPGLARLAAAVNGGDAAAVHCLLTGEGEPEVSGSAEPGLMMEQVLAGYAPYLDALTAGTAAAEVLGRFEQFRVLCAHRAGPFGVDGLNARIEAALRRRGYLLGEGLWTAGRPVLVTRNDPGARLANGDVGLILPDRSGRLQAVFRRSDGSVHAISPARLGAWETAFAMTVHKTQGSEFDTVLLVLPSEDSPLLTRNLLYTGVTRARRRLRVVGPVEIWESALARRQQRASGLGDALRRPQAIGDHECY</sequence>
<dbReference type="InterPro" id="IPR003593">
    <property type="entry name" value="AAA+_ATPase"/>
</dbReference>
<dbReference type="InterPro" id="IPR041851">
    <property type="entry name" value="RecD_N_sf"/>
</dbReference>
<dbReference type="GO" id="GO:0043139">
    <property type="term" value="F:5'-3' DNA helicase activity"/>
    <property type="evidence" value="ECO:0007669"/>
    <property type="project" value="UniProtKB-UniRule"/>
</dbReference>
<evidence type="ECO:0000259" key="12">
    <source>
        <dbReference type="SMART" id="SM00382"/>
    </source>
</evidence>
<dbReference type="InterPro" id="IPR006344">
    <property type="entry name" value="RecD"/>
</dbReference>
<dbReference type="SMART" id="SM00382">
    <property type="entry name" value="AAA"/>
    <property type="match status" value="1"/>
</dbReference>
<evidence type="ECO:0000256" key="10">
    <source>
        <dbReference type="ARBA" id="ARBA00023235"/>
    </source>
</evidence>
<reference evidence="13 14" key="1">
    <citation type="journal article" date="2019" name="ISME J.">
        <title>Candidatus Macondimonas diazotrophica, a novel gammaproteobacterial genus dominating crude-oil-contaminated coastal sediments.</title>
        <authorList>
            <person name="Karthikeyan S."/>
            <person name="Konstantinidis K."/>
        </authorList>
    </citation>
    <scope>NUCLEOTIDE SEQUENCE [LARGE SCALE GENOMIC DNA]</scope>
    <source>
        <strain evidence="13 14">KTK01</strain>
    </source>
</reference>
<dbReference type="OrthoDB" id="9803432at2"/>
<evidence type="ECO:0000256" key="9">
    <source>
        <dbReference type="ARBA" id="ARBA00023204"/>
    </source>
</evidence>
<name>A0A4Z0FBY0_9GAMM</name>
<dbReference type="PANTHER" id="PTHR43788:SF6">
    <property type="entry name" value="DNA HELICASE B"/>
    <property type="match status" value="1"/>
</dbReference>
<keyword evidence="6 11" id="KW-0269">Exonuclease</keyword>
<dbReference type="InterPro" id="IPR049550">
    <property type="entry name" value="RecD_N"/>
</dbReference>
<dbReference type="GO" id="GO:0005524">
    <property type="term" value="F:ATP binding"/>
    <property type="evidence" value="ECO:0007669"/>
    <property type="project" value="UniProtKB-UniRule"/>
</dbReference>
<keyword evidence="3 11" id="KW-0227">DNA damage</keyword>
<accession>A0A4Z0FBY0</accession>
<dbReference type="CDD" id="cd18809">
    <property type="entry name" value="SF1_C_RecD"/>
    <property type="match status" value="1"/>
</dbReference>
<keyword evidence="14" id="KW-1185">Reference proteome</keyword>
<dbReference type="Pfam" id="PF21185">
    <property type="entry name" value="RecD_N"/>
    <property type="match status" value="1"/>
</dbReference>
<comment type="caution">
    <text evidence="13">The sequence shown here is derived from an EMBL/GenBank/DDBJ whole genome shotgun (WGS) entry which is preliminary data.</text>
</comment>
<evidence type="ECO:0000256" key="1">
    <source>
        <dbReference type="ARBA" id="ARBA00022722"/>
    </source>
</evidence>
<dbReference type="SUPFAM" id="SSF52540">
    <property type="entry name" value="P-loop containing nucleoside triphosphate hydrolases"/>
    <property type="match status" value="2"/>
</dbReference>
<dbReference type="GO" id="GO:0003677">
    <property type="term" value="F:DNA binding"/>
    <property type="evidence" value="ECO:0007669"/>
    <property type="project" value="UniProtKB-UniRule"/>
</dbReference>
<organism evidence="13 14">
    <name type="scientific">Candidatus Macondimonas diazotrophica</name>
    <dbReference type="NCBI Taxonomy" id="2305248"/>
    <lineage>
        <taxon>Bacteria</taxon>
        <taxon>Pseudomonadati</taxon>
        <taxon>Pseudomonadota</taxon>
        <taxon>Gammaproteobacteria</taxon>
        <taxon>Chromatiales</taxon>
        <taxon>Ectothiorhodospiraceae</taxon>
        <taxon>Candidatus Macondimonas</taxon>
    </lineage>
</organism>
<keyword evidence="10 11" id="KW-0413">Isomerase</keyword>
<dbReference type="Pfam" id="PF13538">
    <property type="entry name" value="UvrD_C_2"/>
    <property type="match status" value="1"/>
</dbReference>
<keyword evidence="9 11" id="KW-0234">DNA repair</keyword>
<dbReference type="InterPro" id="IPR027785">
    <property type="entry name" value="UvrD-like_helicase_C"/>
</dbReference>
<dbReference type="GO" id="GO:0000724">
    <property type="term" value="P:double-strand break repair via homologous recombination"/>
    <property type="evidence" value="ECO:0007669"/>
    <property type="project" value="UniProtKB-UniRule"/>
</dbReference>
<dbReference type="GO" id="GO:0017116">
    <property type="term" value="F:single-stranded DNA helicase activity"/>
    <property type="evidence" value="ECO:0007669"/>
    <property type="project" value="TreeGrafter"/>
</dbReference>
<evidence type="ECO:0000256" key="7">
    <source>
        <dbReference type="ARBA" id="ARBA00022840"/>
    </source>
</evidence>
<comment type="catalytic activity">
    <reaction evidence="11">
        <text>ATP + H2O = ADP + phosphate + H(+)</text>
        <dbReference type="Rhea" id="RHEA:13065"/>
        <dbReference type="ChEBI" id="CHEBI:15377"/>
        <dbReference type="ChEBI" id="CHEBI:15378"/>
        <dbReference type="ChEBI" id="CHEBI:30616"/>
        <dbReference type="ChEBI" id="CHEBI:43474"/>
        <dbReference type="ChEBI" id="CHEBI:456216"/>
        <dbReference type="EC" id="5.6.2.3"/>
    </reaction>
</comment>
<dbReference type="HAMAP" id="MF_01487">
    <property type="entry name" value="RecD"/>
    <property type="match status" value="1"/>
</dbReference>
<comment type="miscellaneous">
    <text evidence="11">In the RecBCD complex, RecB has a slow 3'-5' helicase, an exonuclease activity and loads RecA onto ssDNA, RecD has a fast 5'-3' helicase activity, while RecC stimulates the ATPase and processivity of the RecB helicase and contributes to recognition of the Chi site.</text>
</comment>
<dbReference type="InterPro" id="IPR027417">
    <property type="entry name" value="P-loop_NTPase"/>
</dbReference>
<keyword evidence="4 11" id="KW-0378">Hydrolase</keyword>
<evidence type="ECO:0000256" key="2">
    <source>
        <dbReference type="ARBA" id="ARBA00022741"/>
    </source>
</evidence>
<dbReference type="EC" id="5.6.2.3" evidence="11"/>
<evidence type="ECO:0000256" key="5">
    <source>
        <dbReference type="ARBA" id="ARBA00022806"/>
    </source>
</evidence>
<comment type="function">
    <text evidence="11">A helicase/nuclease that prepares dsDNA breaks (DSB) for recombinational DNA repair. Binds to DSBs and unwinds DNA via a highly rapid and processive ATP-dependent bidirectional helicase activity. Unwinds dsDNA until it encounters a Chi (crossover hotspot instigator) sequence from the 3' direction. Cuts ssDNA a few nucleotides 3' to the Chi site. The properties and activities of the enzyme are changed at Chi. The Chi-altered holoenzyme produces a long 3'-ssDNA overhang and facilitates RecA-binding to the ssDNA for homologous DNA recombination and repair. Holoenzyme degrades any linearized DNA that is unable to undergo homologous recombination. In the holoenzyme this subunit has ssDNA-dependent ATPase and 5'-3' helicase activity. When added to pre-assembled RecBC greatly stimulates nuclease activity and augments holoenzyme processivity. Negatively regulates the RecA-loading ability of RecBCD.</text>
</comment>
<dbReference type="GO" id="GO:0016887">
    <property type="term" value="F:ATP hydrolysis activity"/>
    <property type="evidence" value="ECO:0007669"/>
    <property type="project" value="RHEA"/>
</dbReference>
<keyword evidence="7 11" id="KW-0067">ATP-binding</keyword>
<keyword evidence="2 11" id="KW-0547">Nucleotide-binding</keyword>
<evidence type="ECO:0000256" key="11">
    <source>
        <dbReference type="HAMAP-Rule" id="MF_01487"/>
    </source>
</evidence>
<dbReference type="RefSeq" id="WP_135280864.1">
    <property type="nucleotide sequence ID" value="NZ_SRIO01000003.1"/>
</dbReference>
<evidence type="ECO:0000313" key="13">
    <source>
        <dbReference type="EMBL" id="TFZ83447.1"/>
    </source>
</evidence>
<proteinExistence type="inferred from homology"/>
<protein>
    <recommendedName>
        <fullName evidence="11">RecBCD enzyme subunit RecD</fullName>
        <ecNumber evidence="11">5.6.2.3</ecNumber>
    </recommendedName>
    <alternativeName>
        <fullName evidence="11">DNA 5'-3' helicase subunit RecD</fullName>
    </alternativeName>
    <alternativeName>
        <fullName evidence="11">Exonuclease V subunit RecD</fullName>
        <shortName evidence="11">ExoV subunit RecD</shortName>
    </alternativeName>
    <alternativeName>
        <fullName evidence="11">Helicase/nuclease RecBCD subunit RecD</fullName>
    </alternativeName>
</protein>
<dbReference type="Pfam" id="PF13245">
    <property type="entry name" value="AAA_19"/>
    <property type="match status" value="1"/>
</dbReference>
<evidence type="ECO:0000256" key="4">
    <source>
        <dbReference type="ARBA" id="ARBA00022801"/>
    </source>
</evidence>
<feature type="binding site" evidence="11">
    <location>
        <begin position="178"/>
        <end position="185"/>
    </location>
    <ligand>
        <name>ATP</name>
        <dbReference type="ChEBI" id="CHEBI:30616"/>
    </ligand>
</feature>
<dbReference type="Gene3D" id="3.40.50.300">
    <property type="entry name" value="P-loop containing nucleotide triphosphate hydrolases"/>
    <property type="match status" value="3"/>
</dbReference>
<evidence type="ECO:0000256" key="6">
    <source>
        <dbReference type="ARBA" id="ARBA00022839"/>
    </source>
</evidence>
<dbReference type="AlphaFoldDB" id="A0A4Z0FBY0"/>
<evidence type="ECO:0000256" key="3">
    <source>
        <dbReference type="ARBA" id="ARBA00022763"/>
    </source>
</evidence>
<comment type="subunit">
    <text evidence="11">Heterotrimer of RecB, RecC and RecD. All subunits contribute to DNA-binding.</text>
</comment>
<feature type="domain" description="AAA+ ATPase" evidence="12">
    <location>
        <begin position="170"/>
        <end position="470"/>
    </location>
</feature>
<gene>
    <name evidence="11 13" type="primary">recD</name>
    <name evidence="13" type="ORF">E4680_02750</name>
</gene>
<keyword evidence="5 11" id="KW-0347">Helicase</keyword>
<dbReference type="Gene3D" id="1.10.10.1020">
    <property type="entry name" value="RecBCD complex, subunit RecD, N-terminal domain"/>
    <property type="match status" value="1"/>
</dbReference>
<dbReference type="EMBL" id="SRIO01000003">
    <property type="protein sequence ID" value="TFZ83447.1"/>
    <property type="molecule type" value="Genomic_DNA"/>
</dbReference>
<comment type="similarity">
    <text evidence="11">Belongs to the RecD family.</text>
</comment>